<dbReference type="Gene3D" id="3.80.10.10">
    <property type="entry name" value="Ribonuclease Inhibitor"/>
    <property type="match status" value="1"/>
</dbReference>
<dbReference type="InterPro" id="IPR002182">
    <property type="entry name" value="NB-ARC"/>
</dbReference>
<evidence type="ECO:0000313" key="10">
    <source>
        <dbReference type="EnsemblPlants" id="Solyc12g009460.1.1"/>
    </source>
</evidence>
<dbReference type="SUPFAM" id="SSF52058">
    <property type="entry name" value="L domain-like"/>
    <property type="match status" value="1"/>
</dbReference>
<dbReference type="GO" id="GO:0005524">
    <property type="term" value="F:ATP binding"/>
    <property type="evidence" value="ECO:0007669"/>
    <property type="project" value="UniProtKB-KW"/>
</dbReference>
<organism evidence="10">
    <name type="scientific">Solanum lycopersicum</name>
    <name type="common">Tomato</name>
    <name type="synonym">Lycopersicon esculentum</name>
    <dbReference type="NCBI Taxonomy" id="4081"/>
    <lineage>
        <taxon>Eukaryota</taxon>
        <taxon>Viridiplantae</taxon>
        <taxon>Streptophyta</taxon>
        <taxon>Embryophyta</taxon>
        <taxon>Tracheophyta</taxon>
        <taxon>Spermatophyta</taxon>
        <taxon>Magnoliopsida</taxon>
        <taxon>eudicotyledons</taxon>
        <taxon>Gunneridae</taxon>
        <taxon>Pentapetalae</taxon>
        <taxon>asterids</taxon>
        <taxon>lamiids</taxon>
        <taxon>Solanales</taxon>
        <taxon>Solanaceae</taxon>
        <taxon>Solanoideae</taxon>
        <taxon>Solaneae</taxon>
        <taxon>Solanum</taxon>
        <taxon>Solanum subgen. Lycopersicon</taxon>
    </lineage>
</organism>
<evidence type="ECO:0000256" key="2">
    <source>
        <dbReference type="ARBA" id="ARBA00022614"/>
    </source>
</evidence>
<reference evidence="10" key="2">
    <citation type="submission" date="2015-06" db="UniProtKB">
        <authorList>
            <consortium name="EnsemblPlants"/>
        </authorList>
    </citation>
    <scope>IDENTIFICATION</scope>
    <source>
        <strain evidence="10">cv. Heinz 1706</strain>
    </source>
</reference>
<dbReference type="GO" id="GO:0098542">
    <property type="term" value="P:defense response to other organism"/>
    <property type="evidence" value="ECO:0000318"/>
    <property type="project" value="GO_Central"/>
</dbReference>
<dbReference type="Gene3D" id="1.20.5.4130">
    <property type="match status" value="1"/>
</dbReference>
<keyword evidence="2" id="KW-0433">Leucine-rich repeat</keyword>
<proteinExistence type="inferred from homology"/>
<dbReference type="InterPro" id="IPR032675">
    <property type="entry name" value="LRR_dom_sf"/>
</dbReference>
<dbReference type="InterPro" id="IPR055414">
    <property type="entry name" value="LRR_R13L4/SHOC2-like"/>
</dbReference>
<dbReference type="Gene3D" id="3.40.50.300">
    <property type="entry name" value="P-loop containing nucleotide triphosphate hydrolases"/>
    <property type="match status" value="1"/>
</dbReference>
<reference evidence="10" key="1">
    <citation type="journal article" date="2012" name="Nature">
        <title>The tomato genome sequence provides insights into fleshy fruit evolution.</title>
        <authorList>
            <consortium name="Tomato Genome Consortium"/>
        </authorList>
    </citation>
    <scope>NUCLEOTIDE SEQUENCE [LARGE SCALE GENOMIC DNA]</scope>
    <source>
        <strain evidence="10">cv. Heinz 1706</strain>
    </source>
</reference>
<dbReference type="Pfam" id="PF23559">
    <property type="entry name" value="WHD_DRP"/>
    <property type="match status" value="1"/>
</dbReference>
<keyword evidence="6" id="KW-0067">ATP-binding</keyword>
<keyword evidence="5" id="KW-0611">Plant defense</keyword>
<feature type="domain" description="NB-ARC" evidence="7">
    <location>
        <begin position="158"/>
        <end position="326"/>
    </location>
</feature>
<evidence type="ECO:0000256" key="5">
    <source>
        <dbReference type="ARBA" id="ARBA00022821"/>
    </source>
</evidence>
<dbReference type="SUPFAM" id="SSF52540">
    <property type="entry name" value="P-loop containing nucleoside triphosphate hydrolases"/>
    <property type="match status" value="1"/>
</dbReference>
<dbReference type="InParanoid" id="K4DC34"/>
<dbReference type="HOGENOM" id="CLU_000837_35_4_1"/>
<dbReference type="InterPro" id="IPR027417">
    <property type="entry name" value="P-loop_NTPase"/>
</dbReference>
<dbReference type="InterPro" id="IPR042197">
    <property type="entry name" value="Apaf_helical"/>
</dbReference>
<evidence type="ECO:0000259" key="7">
    <source>
        <dbReference type="Pfam" id="PF00931"/>
    </source>
</evidence>
<dbReference type="FunFam" id="3.40.50.300:FF:001091">
    <property type="entry name" value="Probable disease resistance protein At1g61300"/>
    <property type="match status" value="1"/>
</dbReference>
<evidence type="ECO:0000259" key="9">
    <source>
        <dbReference type="Pfam" id="PF23598"/>
    </source>
</evidence>
<dbReference type="EnsemblPlants" id="Solyc12g009460.1.1">
    <property type="protein sequence ID" value="Solyc12g009460.1.1"/>
    <property type="gene ID" value="Solyc12g009460.1"/>
</dbReference>
<evidence type="ECO:0000256" key="6">
    <source>
        <dbReference type="ARBA" id="ARBA00022840"/>
    </source>
</evidence>
<dbReference type="PRINTS" id="PR00364">
    <property type="entry name" value="DISEASERSIST"/>
</dbReference>
<accession>K4DC34</accession>
<dbReference type="Pfam" id="PF23598">
    <property type="entry name" value="LRR_14"/>
    <property type="match status" value="1"/>
</dbReference>
<keyword evidence="3" id="KW-0677">Repeat</keyword>
<dbReference type="Gene3D" id="1.10.8.430">
    <property type="entry name" value="Helical domain of apoptotic protease-activating factors"/>
    <property type="match status" value="1"/>
</dbReference>
<feature type="domain" description="Disease resistance R13L4/SHOC-2-like LRR" evidence="9">
    <location>
        <begin position="516"/>
        <end position="837"/>
    </location>
</feature>
<dbReference type="PhylomeDB" id="K4DC34"/>
<dbReference type="eggNOG" id="KOG4658">
    <property type="taxonomic scope" value="Eukaryota"/>
</dbReference>
<gene>
    <name evidence="10" type="primary">LOC101244461</name>
</gene>
<dbReference type="PaxDb" id="4081-Solyc12g009460.1.1"/>
<dbReference type="Pfam" id="PF00931">
    <property type="entry name" value="NB-ARC"/>
    <property type="match status" value="1"/>
</dbReference>
<evidence type="ECO:0000313" key="11">
    <source>
        <dbReference type="Proteomes" id="UP000004994"/>
    </source>
</evidence>
<dbReference type="PANTHER" id="PTHR15140">
    <property type="entry name" value="TUBULIN-SPECIFIC CHAPERONE E"/>
    <property type="match status" value="1"/>
</dbReference>
<protein>
    <submittedName>
        <fullName evidence="10">Uncharacterized protein</fullName>
    </submittedName>
</protein>
<dbReference type="OMA" id="VAMHANS"/>
<feature type="domain" description="Disease resistance protein winged helix" evidence="8">
    <location>
        <begin position="372"/>
        <end position="435"/>
    </location>
</feature>
<evidence type="ECO:0000259" key="8">
    <source>
        <dbReference type="Pfam" id="PF23559"/>
    </source>
</evidence>
<sequence length="864" mass="99326">MAYASIASLIRTMELLLMSDSPMRSLICYHEEEIVDLHKKVSFLEAFLKEKQISDYGEMTDLEARIKGFANVAEDRIEFGLREAMIAEDEMQRGKAHEELRESLLRVAKDIDCVLEESKKIQHHKGRQASMWSLARETSSSENLQVSNNMMGRDKEEKRMLEELTRGSTDELKVIPIVGMGGIGKTTLAKQVFNHPSIQSHFDVRAWATISKEYNVKEILVSLLQSIIKIDHNVYSRDESELADILQKKLKRKRYLIVMDDMWSYKAWDDMRQCFPVDDNRSRILLTSRHTEVAIYASSSNLSLKMSLMNSDESWDLFKSKAFANESFPPELVPIGEQIANKCQGLSLTIVVAGILSKSKRTKEEWENVAENIKSLKLVRLWIVEGFLKLEGDLEVEAENRLQDLVDRCLVLVSQRNADGTKIKTCKIHDLVHEICLREAQNQNILFIRNDYLSDADGDDDEETKLVPPAGCRWISIQERQQTDVDVQGFKSLSLQNHQLIRMSANDETSPLRRTRSIFLFASPYLSNNSNLELGHLNLIRVLDLTSIFFSSFPLQILSLIWLRFLSLSTHTSFGIPRGIRNLWNLQTFIARGSASSFIKFPGLIWETTQLRCLKLRKFYLSDPLSSSTDADRHLVWSNIETVSGLIPYCCTKKVISRIQNIKKLCIRGHVYDYSMREEDMNFHSLADLHQLETLSIKVDWFQVRRSDLRFQRSPVYVPSAEHFPTKLKKLKLVGTRLAWEDLNIIGKCPNLEVLKLKPDACHGTEWYPIEGGFPQLKLLLIEGTNLKYWKATDDHFPVLEHLVIRHCFHLEEIPAEFADIYSLQLIELQNCSAKLMASAGRIQEEHEYIGNKPVEVRSDNDPG</sequence>
<keyword evidence="11" id="KW-1185">Reference proteome</keyword>
<evidence type="ECO:0000256" key="3">
    <source>
        <dbReference type="ARBA" id="ARBA00022737"/>
    </source>
</evidence>
<name>K4DC34_SOLLC</name>
<dbReference type="InterPro" id="IPR058922">
    <property type="entry name" value="WHD_DRP"/>
</dbReference>
<comment type="similarity">
    <text evidence="1">Belongs to the disease resistance NB-LRR family.</text>
</comment>
<keyword evidence="4" id="KW-0547">Nucleotide-binding</keyword>
<dbReference type="Proteomes" id="UP000004994">
    <property type="component" value="Chromosome 12"/>
</dbReference>
<evidence type="ECO:0000256" key="4">
    <source>
        <dbReference type="ARBA" id="ARBA00022741"/>
    </source>
</evidence>
<evidence type="ECO:0000256" key="1">
    <source>
        <dbReference type="ARBA" id="ARBA00008894"/>
    </source>
</evidence>
<dbReference type="Gramene" id="Solyc12g009460.1.1">
    <property type="protein sequence ID" value="Solyc12g009460.1.1"/>
    <property type="gene ID" value="Solyc12g009460.1"/>
</dbReference>
<dbReference type="GO" id="GO:0043531">
    <property type="term" value="F:ADP binding"/>
    <property type="evidence" value="ECO:0007669"/>
    <property type="project" value="InterPro"/>
</dbReference>
<dbReference type="AlphaFoldDB" id="K4DC34"/>
<dbReference type="PANTHER" id="PTHR15140:SF27">
    <property type="entry name" value="DISEASE RESISTANCE PROTEIN BS2"/>
    <property type="match status" value="1"/>
</dbReference>